<name>A0A7J6VBU4_THATH</name>
<dbReference type="EMBL" id="JABWDY010035073">
    <property type="protein sequence ID" value="KAF5182217.1"/>
    <property type="molecule type" value="Genomic_DNA"/>
</dbReference>
<organism evidence="1 2">
    <name type="scientific">Thalictrum thalictroides</name>
    <name type="common">Rue-anemone</name>
    <name type="synonym">Anemone thalictroides</name>
    <dbReference type="NCBI Taxonomy" id="46969"/>
    <lineage>
        <taxon>Eukaryota</taxon>
        <taxon>Viridiplantae</taxon>
        <taxon>Streptophyta</taxon>
        <taxon>Embryophyta</taxon>
        <taxon>Tracheophyta</taxon>
        <taxon>Spermatophyta</taxon>
        <taxon>Magnoliopsida</taxon>
        <taxon>Ranunculales</taxon>
        <taxon>Ranunculaceae</taxon>
        <taxon>Thalictroideae</taxon>
        <taxon>Thalictrum</taxon>
    </lineage>
</organism>
<dbReference type="AlphaFoldDB" id="A0A7J6VBU4"/>
<keyword evidence="2" id="KW-1185">Reference proteome</keyword>
<protein>
    <submittedName>
        <fullName evidence="1">Uncharacterized protein</fullName>
    </submittedName>
</protein>
<comment type="caution">
    <text evidence="1">The sequence shown here is derived from an EMBL/GenBank/DDBJ whole genome shotgun (WGS) entry which is preliminary data.</text>
</comment>
<dbReference type="Proteomes" id="UP000554482">
    <property type="component" value="Unassembled WGS sequence"/>
</dbReference>
<sequence length="139" mass="16138">MKLKIGRDRRGKEERRSLLQLPDCEDAAKKIRVEKIRGTLVVGMVGGRKKMSKKIRGMGSNQIRKRKKPNGLARVRISSYGLYVSVRNVTVERRKNRVREGPRAREALDELRDVFISRVNMLNIENDEIILPRFPPLFI</sequence>
<evidence type="ECO:0000313" key="1">
    <source>
        <dbReference type="EMBL" id="KAF5182217.1"/>
    </source>
</evidence>
<accession>A0A7J6VBU4</accession>
<gene>
    <name evidence="1" type="ORF">FRX31_028196</name>
</gene>
<proteinExistence type="predicted"/>
<reference evidence="1 2" key="1">
    <citation type="submission" date="2020-06" db="EMBL/GenBank/DDBJ databases">
        <title>Transcriptomic and genomic resources for Thalictrum thalictroides and T. hernandezii: Facilitating candidate gene discovery in an emerging model plant lineage.</title>
        <authorList>
            <person name="Arias T."/>
            <person name="Riano-Pachon D.M."/>
            <person name="Di Stilio V.S."/>
        </authorList>
    </citation>
    <scope>NUCLEOTIDE SEQUENCE [LARGE SCALE GENOMIC DNA]</scope>
    <source>
        <strain evidence="2">cv. WT478/WT964</strain>
        <tissue evidence="1">Leaves</tissue>
    </source>
</reference>
<evidence type="ECO:0000313" key="2">
    <source>
        <dbReference type="Proteomes" id="UP000554482"/>
    </source>
</evidence>